<name>A0AA40D2J8_9PEZI</name>
<dbReference type="AlphaFoldDB" id="A0AA40D2J8"/>
<evidence type="ECO:0000313" key="3">
    <source>
        <dbReference type="Proteomes" id="UP001174936"/>
    </source>
</evidence>
<protein>
    <submittedName>
        <fullName evidence="2">Uncharacterized protein</fullName>
    </submittedName>
</protein>
<gene>
    <name evidence="2" type="ORF">B0T16DRAFT_386355</name>
</gene>
<accession>A0AA40D2J8</accession>
<feature type="compositionally biased region" description="Polar residues" evidence="1">
    <location>
        <begin position="324"/>
        <end position="334"/>
    </location>
</feature>
<dbReference type="Proteomes" id="UP001174936">
    <property type="component" value="Unassembled WGS sequence"/>
</dbReference>
<keyword evidence="3" id="KW-1185">Reference proteome</keyword>
<sequence length="334" mass="38282">MDTAAGRDLPFESIESPAPLHLPSYEEQHDRDYDDAKQTYVDDAITISNDARRIHWTLDSPSLETSFTVVDHGNLLDPRDDPEPYFLGQNEQGEPLWHRYSQSPYTTKPVSSIRVTNIDPLHIWDVNWETEHRGHWKPHTEGPRRPPIFSLKYSVSGPQECPCGSARPVDKRADVTVKGTGQPGGFVTVHDFLTTLHAYLWGRRADVLEAMGLDALRRGRKFDGEDQETNLIVTLWWEDHMVVATKEEWRQFNREIMLYRGQTSGAEVSVVTISGDSGPPRVPHPLPAMVDVLWWSRRDHLQTMRGVREEQRRFREQREAELSGLTTQEGEGPQ</sequence>
<reference evidence="2" key="1">
    <citation type="submission" date="2023-06" db="EMBL/GenBank/DDBJ databases">
        <title>Genome-scale phylogeny and comparative genomics of the fungal order Sordariales.</title>
        <authorList>
            <consortium name="Lawrence Berkeley National Laboratory"/>
            <person name="Hensen N."/>
            <person name="Bonometti L."/>
            <person name="Westerberg I."/>
            <person name="Brannstrom I.O."/>
            <person name="Guillou S."/>
            <person name="Cros-Aarteil S."/>
            <person name="Calhoun S."/>
            <person name="Haridas S."/>
            <person name="Kuo A."/>
            <person name="Mondo S."/>
            <person name="Pangilinan J."/>
            <person name="Riley R."/>
            <person name="Labutti K."/>
            <person name="Andreopoulos B."/>
            <person name="Lipzen A."/>
            <person name="Chen C."/>
            <person name="Yanf M."/>
            <person name="Daum C."/>
            <person name="Ng V."/>
            <person name="Clum A."/>
            <person name="Steindorff A."/>
            <person name="Ohm R."/>
            <person name="Martin F."/>
            <person name="Silar P."/>
            <person name="Natvig D."/>
            <person name="Lalanne C."/>
            <person name="Gautier V."/>
            <person name="Ament-Velasquez S.L."/>
            <person name="Kruys A."/>
            <person name="Hutchinson M.I."/>
            <person name="Powell A.J."/>
            <person name="Barry K."/>
            <person name="Miller A.N."/>
            <person name="Grigoriev I.V."/>
            <person name="Debuchy R."/>
            <person name="Gladieux P."/>
            <person name="Thoren M.H."/>
            <person name="Johannesson H."/>
        </authorList>
    </citation>
    <scope>NUCLEOTIDE SEQUENCE</scope>
    <source>
        <strain evidence="2">SMH2532-1</strain>
    </source>
</reference>
<comment type="caution">
    <text evidence="2">The sequence shown here is derived from an EMBL/GenBank/DDBJ whole genome shotgun (WGS) entry which is preliminary data.</text>
</comment>
<feature type="compositionally biased region" description="Basic and acidic residues" evidence="1">
    <location>
        <begin position="307"/>
        <end position="321"/>
    </location>
</feature>
<feature type="region of interest" description="Disordered" evidence="1">
    <location>
        <begin position="1"/>
        <end position="31"/>
    </location>
</feature>
<dbReference type="EMBL" id="JAULSV010000001">
    <property type="protein sequence ID" value="KAK0657904.1"/>
    <property type="molecule type" value="Genomic_DNA"/>
</dbReference>
<evidence type="ECO:0000313" key="2">
    <source>
        <dbReference type="EMBL" id="KAK0657904.1"/>
    </source>
</evidence>
<proteinExistence type="predicted"/>
<evidence type="ECO:0000256" key="1">
    <source>
        <dbReference type="SAM" id="MobiDB-lite"/>
    </source>
</evidence>
<organism evidence="2 3">
    <name type="scientific">Cercophora newfieldiana</name>
    <dbReference type="NCBI Taxonomy" id="92897"/>
    <lineage>
        <taxon>Eukaryota</taxon>
        <taxon>Fungi</taxon>
        <taxon>Dikarya</taxon>
        <taxon>Ascomycota</taxon>
        <taxon>Pezizomycotina</taxon>
        <taxon>Sordariomycetes</taxon>
        <taxon>Sordariomycetidae</taxon>
        <taxon>Sordariales</taxon>
        <taxon>Lasiosphaeriaceae</taxon>
        <taxon>Cercophora</taxon>
    </lineage>
</organism>
<feature type="region of interest" description="Disordered" evidence="1">
    <location>
        <begin position="307"/>
        <end position="334"/>
    </location>
</feature>